<comment type="similarity">
    <text evidence="1">Belongs to the GMC oxidoreductase family.</text>
</comment>
<evidence type="ECO:0000256" key="1">
    <source>
        <dbReference type="ARBA" id="ARBA00010790"/>
    </source>
</evidence>
<dbReference type="InterPro" id="IPR012132">
    <property type="entry name" value="GMC_OxRdtase"/>
</dbReference>
<organism evidence="5 6">
    <name type="scientific">Apiospora aurea</name>
    <dbReference type="NCBI Taxonomy" id="335848"/>
    <lineage>
        <taxon>Eukaryota</taxon>
        <taxon>Fungi</taxon>
        <taxon>Dikarya</taxon>
        <taxon>Ascomycota</taxon>
        <taxon>Pezizomycotina</taxon>
        <taxon>Sordariomycetes</taxon>
        <taxon>Xylariomycetidae</taxon>
        <taxon>Amphisphaeriales</taxon>
        <taxon>Apiosporaceae</taxon>
        <taxon>Apiospora</taxon>
    </lineage>
</organism>
<dbReference type="InterPro" id="IPR036188">
    <property type="entry name" value="FAD/NAD-bd_sf"/>
</dbReference>
<proteinExistence type="inferred from homology"/>
<evidence type="ECO:0000259" key="4">
    <source>
        <dbReference type="PROSITE" id="PS00624"/>
    </source>
</evidence>
<dbReference type="Pfam" id="PF00732">
    <property type="entry name" value="GMC_oxred_N"/>
    <property type="match status" value="1"/>
</dbReference>
<dbReference type="PIRSF" id="PIRSF000137">
    <property type="entry name" value="Alcohol_oxidase"/>
    <property type="match status" value="1"/>
</dbReference>
<accession>A0ABR1PXN8</accession>
<name>A0ABR1PXN8_9PEZI</name>
<dbReference type="InterPro" id="IPR000172">
    <property type="entry name" value="GMC_OxRdtase_N"/>
</dbReference>
<dbReference type="RefSeq" id="XP_066694543.1">
    <property type="nucleotide sequence ID" value="XM_066847847.1"/>
</dbReference>
<dbReference type="PANTHER" id="PTHR11552:SF138">
    <property type="entry name" value="DEHYDROGENASE PKFF-RELATED"/>
    <property type="match status" value="1"/>
</dbReference>
<dbReference type="Proteomes" id="UP001391051">
    <property type="component" value="Unassembled WGS sequence"/>
</dbReference>
<dbReference type="PROSITE" id="PS00624">
    <property type="entry name" value="GMC_OXRED_2"/>
    <property type="match status" value="1"/>
</dbReference>
<evidence type="ECO:0000256" key="3">
    <source>
        <dbReference type="SAM" id="SignalP"/>
    </source>
</evidence>
<keyword evidence="2" id="KW-0325">Glycoprotein</keyword>
<sequence length="644" mass="68945">MYASTRLLILNALSLGCVSASPLLGSLLNPLTGSLETATSGLIEATIGELKGTLGEQESFDYVVVGGGTGGNTIAYRLAEAGFSVAVIERGLSYEVGKPIVGAAPLGDIIGVGSNPLDSIPTVDYGLVTEPQAGGDGRKIHYTQGKCLGGSSALNFLIYHRPDKGSMKTWAVAVGDESYEFDALLPYFEKSITFTPPNNNVRPANATPVYYESDFTAKQENAPLQVSYANWSPSWSSWAAKGFEALGIKLTGAFNQGTLSGYHYSQLTTKPKDQVRSTSADFLYHAKEKGTKGKLSVYLATRGKKIIFDANKKATGVEVGMDLLPSYVIKAKKEVIVSAGAIHSPQLLMLSGIGPAEHLTQHGIKVIADRPGVGQNFTDHVLFGPSYQVKIDTLNKVIGNPVVLAAAIAEYALSQTGPLTTNVAEFLAWERLPEFVSANMSRATQDALNSIAPGWPHIEYFSAAGFIGPFNIPWMDQPKDGKMYSSVLGALVAPLSRGNVSLASSSPNDAPKVNPNWMTHKADQELAVTIYRRIRGLYETEAIKSVRANAIEYWPGLDEVQTDEQILAHVHKTLMAVYHASCTNRMGRRDDPTAVVDSLARVIGVSGVRVVDASAFALLPPGHPQSVVYALAEKISDAIIRGLE</sequence>
<dbReference type="SUPFAM" id="SSF51905">
    <property type="entry name" value="FAD/NAD(P)-binding domain"/>
    <property type="match status" value="1"/>
</dbReference>
<gene>
    <name evidence="5" type="ORF">PG986_011625</name>
</gene>
<dbReference type="InterPro" id="IPR007867">
    <property type="entry name" value="GMC_OxRtase_C"/>
</dbReference>
<dbReference type="Pfam" id="PF05199">
    <property type="entry name" value="GMC_oxred_C"/>
    <property type="match status" value="1"/>
</dbReference>
<evidence type="ECO:0000256" key="2">
    <source>
        <dbReference type="ARBA" id="ARBA00023180"/>
    </source>
</evidence>
<keyword evidence="3" id="KW-0732">Signal</keyword>
<dbReference type="SUPFAM" id="SSF54373">
    <property type="entry name" value="FAD-linked reductases, C-terminal domain"/>
    <property type="match status" value="1"/>
</dbReference>
<dbReference type="GeneID" id="92080909"/>
<feature type="domain" description="Glucose-methanol-choline oxidoreductase N-terminal" evidence="4">
    <location>
        <begin position="340"/>
        <end position="354"/>
    </location>
</feature>
<dbReference type="PROSITE" id="PS51257">
    <property type="entry name" value="PROKAR_LIPOPROTEIN"/>
    <property type="match status" value="1"/>
</dbReference>
<evidence type="ECO:0000313" key="5">
    <source>
        <dbReference type="EMBL" id="KAK7942512.1"/>
    </source>
</evidence>
<protein>
    <submittedName>
        <fullName evidence="5">Alcohol oxidase</fullName>
    </submittedName>
</protein>
<reference evidence="5 6" key="1">
    <citation type="submission" date="2023-01" db="EMBL/GenBank/DDBJ databases">
        <title>Analysis of 21 Apiospora genomes using comparative genomics revels a genus with tremendous synthesis potential of carbohydrate active enzymes and secondary metabolites.</title>
        <authorList>
            <person name="Sorensen T."/>
        </authorList>
    </citation>
    <scope>NUCLEOTIDE SEQUENCE [LARGE SCALE GENOMIC DNA]</scope>
    <source>
        <strain evidence="5 6">CBS 24483</strain>
    </source>
</reference>
<dbReference type="Gene3D" id="3.50.50.60">
    <property type="entry name" value="FAD/NAD(P)-binding domain"/>
    <property type="match status" value="1"/>
</dbReference>
<dbReference type="Gene3D" id="3.30.560.10">
    <property type="entry name" value="Glucose Oxidase, domain 3"/>
    <property type="match status" value="1"/>
</dbReference>
<dbReference type="EMBL" id="JAQQWE010000008">
    <property type="protein sequence ID" value="KAK7942512.1"/>
    <property type="molecule type" value="Genomic_DNA"/>
</dbReference>
<evidence type="ECO:0000313" key="6">
    <source>
        <dbReference type="Proteomes" id="UP001391051"/>
    </source>
</evidence>
<comment type="caution">
    <text evidence="5">The sequence shown here is derived from an EMBL/GenBank/DDBJ whole genome shotgun (WGS) entry which is preliminary data.</text>
</comment>
<feature type="chain" id="PRO_5045869829" evidence="3">
    <location>
        <begin position="21"/>
        <end position="644"/>
    </location>
</feature>
<dbReference type="PANTHER" id="PTHR11552">
    <property type="entry name" value="GLUCOSE-METHANOL-CHOLINE GMC OXIDOREDUCTASE"/>
    <property type="match status" value="1"/>
</dbReference>
<feature type="signal peptide" evidence="3">
    <location>
        <begin position="1"/>
        <end position="20"/>
    </location>
</feature>
<keyword evidence="6" id="KW-1185">Reference proteome</keyword>